<feature type="domain" description="DUF202" evidence="6">
    <location>
        <begin position="8"/>
        <end position="73"/>
    </location>
</feature>
<dbReference type="Pfam" id="PF02656">
    <property type="entry name" value="DUF202"/>
    <property type="match status" value="1"/>
</dbReference>
<dbReference type="Proteomes" id="UP001501581">
    <property type="component" value="Unassembled WGS sequence"/>
</dbReference>
<feature type="transmembrane region" description="Helical" evidence="5">
    <location>
        <begin position="82"/>
        <end position="100"/>
    </location>
</feature>
<evidence type="ECO:0000256" key="1">
    <source>
        <dbReference type="ARBA" id="ARBA00004127"/>
    </source>
</evidence>
<dbReference type="EMBL" id="BAAALG010000011">
    <property type="protein sequence ID" value="GAA1107183.1"/>
    <property type="molecule type" value="Genomic_DNA"/>
</dbReference>
<name>A0ABN1TX91_9ACTN</name>
<evidence type="ECO:0000259" key="6">
    <source>
        <dbReference type="Pfam" id="PF02656"/>
    </source>
</evidence>
<comment type="subcellular location">
    <subcellularLocation>
        <location evidence="1">Endomembrane system</location>
        <topology evidence="1">Multi-pass membrane protein</topology>
    </subcellularLocation>
</comment>
<reference evidence="7 8" key="1">
    <citation type="journal article" date="2019" name="Int. J. Syst. Evol. Microbiol.">
        <title>The Global Catalogue of Microorganisms (GCM) 10K type strain sequencing project: providing services to taxonomists for standard genome sequencing and annotation.</title>
        <authorList>
            <consortium name="The Broad Institute Genomics Platform"/>
            <consortium name="The Broad Institute Genome Sequencing Center for Infectious Disease"/>
            <person name="Wu L."/>
            <person name="Ma J."/>
        </authorList>
    </citation>
    <scope>NUCLEOTIDE SEQUENCE [LARGE SCALE GENOMIC DNA]</scope>
    <source>
        <strain evidence="7 8">JCM 13008</strain>
    </source>
</reference>
<evidence type="ECO:0000313" key="7">
    <source>
        <dbReference type="EMBL" id="GAA1107183.1"/>
    </source>
</evidence>
<gene>
    <name evidence="7" type="ORF">GCM10009668_28910</name>
</gene>
<comment type="caution">
    <text evidence="7">The sequence shown here is derived from an EMBL/GenBank/DDBJ whole genome shotgun (WGS) entry which is preliminary data.</text>
</comment>
<evidence type="ECO:0000256" key="3">
    <source>
        <dbReference type="ARBA" id="ARBA00022989"/>
    </source>
</evidence>
<protein>
    <recommendedName>
        <fullName evidence="6">DUF202 domain-containing protein</fullName>
    </recommendedName>
</protein>
<sequence>MTVATFDDPGIANERTALAWQRTALSIVGGAAILARLRAEDLVLLVIPLSLAALLGLWVLFESRWRYHRTNRAVKRGGRAPAALSLATGLIAVSELIALLA</sequence>
<keyword evidence="2 5" id="KW-0812">Transmembrane</keyword>
<accession>A0ABN1TX91</accession>
<keyword evidence="4 5" id="KW-0472">Membrane</keyword>
<dbReference type="InterPro" id="IPR003807">
    <property type="entry name" value="DUF202"/>
</dbReference>
<proteinExistence type="predicted"/>
<evidence type="ECO:0000313" key="8">
    <source>
        <dbReference type="Proteomes" id="UP001501581"/>
    </source>
</evidence>
<evidence type="ECO:0000256" key="4">
    <source>
        <dbReference type="ARBA" id="ARBA00023136"/>
    </source>
</evidence>
<feature type="transmembrane region" description="Helical" evidence="5">
    <location>
        <begin position="42"/>
        <end position="61"/>
    </location>
</feature>
<evidence type="ECO:0000256" key="5">
    <source>
        <dbReference type="SAM" id="Phobius"/>
    </source>
</evidence>
<keyword evidence="3 5" id="KW-1133">Transmembrane helix</keyword>
<keyword evidence="8" id="KW-1185">Reference proteome</keyword>
<evidence type="ECO:0000256" key="2">
    <source>
        <dbReference type="ARBA" id="ARBA00022692"/>
    </source>
</evidence>
<organism evidence="7 8">
    <name type="scientific">Nocardioides dubius</name>
    <dbReference type="NCBI Taxonomy" id="317019"/>
    <lineage>
        <taxon>Bacteria</taxon>
        <taxon>Bacillati</taxon>
        <taxon>Actinomycetota</taxon>
        <taxon>Actinomycetes</taxon>
        <taxon>Propionibacteriales</taxon>
        <taxon>Nocardioidaceae</taxon>
        <taxon>Nocardioides</taxon>
    </lineage>
</organism>